<keyword evidence="4" id="KW-0472">Membrane</keyword>
<keyword evidence="2" id="KW-0732">Signal</keyword>
<feature type="transmembrane region" description="Helical" evidence="4">
    <location>
        <begin position="440"/>
        <end position="458"/>
    </location>
</feature>
<proteinExistence type="predicted"/>
<dbReference type="SMART" id="SM00369">
    <property type="entry name" value="LRR_TYP"/>
    <property type="match status" value="7"/>
</dbReference>
<dbReference type="EMBL" id="JAIZAY010000016">
    <property type="protein sequence ID" value="KAJ8027249.1"/>
    <property type="molecule type" value="Genomic_DNA"/>
</dbReference>
<comment type="caution">
    <text evidence="5">The sequence shown here is derived from an EMBL/GenBank/DDBJ whole genome shotgun (WGS) entry which is preliminary data.</text>
</comment>
<dbReference type="OrthoDB" id="27267at2759"/>
<organism evidence="5 6">
    <name type="scientific">Holothuria leucospilota</name>
    <name type="common">Black long sea cucumber</name>
    <name type="synonym">Mertensiothuria leucospilota</name>
    <dbReference type="NCBI Taxonomy" id="206669"/>
    <lineage>
        <taxon>Eukaryota</taxon>
        <taxon>Metazoa</taxon>
        <taxon>Echinodermata</taxon>
        <taxon>Eleutherozoa</taxon>
        <taxon>Echinozoa</taxon>
        <taxon>Holothuroidea</taxon>
        <taxon>Aspidochirotacea</taxon>
        <taxon>Aspidochirotida</taxon>
        <taxon>Holothuriidae</taxon>
        <taxon>Holothuria</taxon>
    </lineage>
</organism>
<keyword evidence="1" id="KW-0433">Leucine-rich repeat</keyword>
<dbReference type="Gene3D" id="3.80.10.10">
    <property type="entry name" value="Ribonuclease Inhibitor"/>
    <property type="match status" value="3"/>
</dbReference>
<dbReference type="InterPro" id="IPR032675">
    <property type="entry name" value="LRR_dom_sf"/>
</dbReference>
<gene>
    <name evidence="5" type="ORF">HOLleu_32347</name>
</gene>
<keyword evidence="4" id="KW-1133">Transmembrane helix</keyword>
<dbReference type="PANTHER" id="PTHR24369">
    <property type="entry name" value="ANTIGEN BSP, PUTATIVE-RELATED"/>
    <property type="match status" value="1"/>
</dbReference>
<keyword evidence="3" id="KW-0677">Repeat</keyword>
<keyword evidence="4" id="KW-0812">Transmembrane</keyword>
<keyword evidence="6" id="KW-1185">Reference proteome</keyword>
<evidence type="ECO:0000313" key="6">
    <source>
        <dbReference type="Proteomes" id="UP001152320"/>
    </source>
</evidence>
<dbReference type="GO" id="GO:0005886">
    <property type="term" value="C:plasma membrane"/>
    <property type="evidence" value="ECO:0007669"/>
    <property type="project" value="TreeGrafter"/>
</dbReference>
<dbReference type="InterPro" id="IPR001611">
    <property type="entry name" value="Leu-rich_rpt"/>
</dbReference>
<name>A0A9Q0YRK9_HOLLE</name>
<accession>A0A9Q0YRK9</accession>
<evidence type="ECO:0000256" key="1">
    <source>
        <dbReference type="ARBA" id="ARBA00022614"/>
    </source>
</evidence>
<evidence type="ECO:0000313" key="5">
    <source>
        <dbReference type="EMBL" id="KAJ8027249.1"/>
    </source>
</evidence>
<dbReference type="Proteomes" id="UP001152320">
    <property type="component" value="Chromosome 16"/>
</dbReference>
<reference evidence="5" key="1">
    <citation type="submission" date="2021-10" db="EMBL/GenBank/DDBJ databases">
        <title>Tropical sea cucumber genome reveals ecological adaptation and Cuvierian tubules defense mechanism.</title>
        <authorList>
            <person name="Chen T."/>
        </authorList>
    </citation>
    <scope>NUCLEOTIDE SEQUENCE</scope>
    <source>
        <strain evidence="5">Nanhai2018</strain>
        <tissue evidence="5">Muscle</tissue>
    </source>
</reference>
<evidence type="ECO:0000256" key="3">
    <source>
        <dbReference type="ARBA" id="ARBA00022737"/>
    </source>
</evidence>
<sequence>MWDHTAHIEGPWCPRVVEAGVTLKTENVLKFTMQKDLSWQVIYNSDYSGWYITKVFLILICAINVTESVPTNPNGHNVSTKAGSQEQTCGNVCRYEEAFGRTRCKERGLTYVPTSTGCEMTILLELQQNNIQNIPPERIAEYHYVKTLDISWNQISVLDPGTFFRLNRLRNILCSHNNLEIVQNGLFNGTEYSLSRIYLNNNNISIIGNRALQGLAQVIAIYLNNNLIKTLPVGVFIDVINIKYLTLDNNELAYLDEDHFKGLKEMSTLSLQGNRIKTLPLGLFAGLESLQEVLLSNNQLITITSPHILGLQPSVEILNLTNNYINHTDVIFPFLVNATWTLYLSGNPFLCDCDFQMLQERLNTTSTQQTIDTSSENPLSCEFQDGSKQNITDSLPNLCHDTTTEDSEINIWSDIPEFATMHPVATNQHRQLTSSEANPGWLTIFTFIELTLFFILWLGKTSYKPCKNAGRVTKAKIAKVQPC</sequence>
<dbReference type="InterPro" id="IPR050541">
    <property type="entry name" value="LRR_TM_domain-containing"/>
</dbReference>
<protein>
    <submittedName>
        <fullName evidence="5">Chondroadherin-like protein</fullName>
    </submittedName>
</protein>
<evidence type="ECO:0000256" key="4">
    <source>
        <dbReference type="SAM" id="Phobius"/>
    </source>
</evidence>
<dbReference type="SUPFAM" id="SSF52058">
    <property type="entry name" value="L domain-like"/>
    <property type="match status" value="1"/>
</dbReference>
<dbReference type="PANTHER" id="PTHR24369:SF210">
    <property type="entry name" value="CHAOPTIN-RELATED"/>
    <property type="match status" value="1"/>
</dbReference>
<evidence type="ECO:0000256" key="2">
    <source>
        <dbReference type="ARBA" id="ARBA00022729"/>
    </source>
</evidence>
<dbReference type="AlphaFoldDB" id="A0A9Q0YRK9"/>
<dbReference type="InterPro" id="IPR003591">
    <property type="entry name" value="Leu-rich_rpt_typical-subtyp"/>
</dbReference>
<dbReference type="Pfam" id="PF13855">
    <property type="entry name" value="LRR_8"/>
    <property type="match status" value="2"/>
</dbReference>